<evidence type="ECO:0000259" key="1">
    <source>
        <dbReference type="Pfam" id="PF14033"/>
    </source>
</evidence>
<dbReference type="PANTHER" id="PTHR33119:SF1">
    <property type="entry name" value="FE2OG DIOXYGENASE DOMAIN-CONTAINING PROTEIN"/>
    <property type="match status" value="1"/>
</dbReference>
<dbReference type="EMBL" id="KN823093">
    <property type="protein sequence ID" value="KIO23098.1"/>
    <property type="molecule type" value="Genomic_DNA"/>
</dbReference>
<dbReference type="HOGENOM" id="CLU_012066_3_2_1"/>
<dbReference type="Pfam" id="PF14033">
    <property type="entry name" value="DUF4246"/>
    <property type="match status" value="1"/>
</dbReference>
<dbReference type="InterPro" id="IPR049207">
    <property type="entry name" value="DUF4246_N"/>
</dbReference>
<evidence type="ECO:0000313" key="4">
    <source>
        <dbReference type="Proteomes" id="UP000054248"/>
    </source>
</evidence>
<organism evidence="3 4">
    <name type="scientific">Tulasnella calospora MUT 4182</name>
    <dbReference type="NCBI Taxonomy" id="1051891"/>
    <lineage>
        <taxon>Eukaryota</taxon>
        <taxon>Fungi</taxon>
        <taxon>Dikarya</taxon>
        <taxon>Basidiomycota</taxon>
        <taxon>Agaricomycotina</taxon>
        <taxon>Agaricomycetes</taxon>
        <taxon>Cantharellales</taxon>
        <taxon>Tulasnellaceae</taxon>
        <taxon>Tulasnella</taxon>
    </lineage>
</organism>
<name>A0A0C3KNZ2_9AGAM</name>
<reference evidence="4" key="2">
    <citation type="submission" date="2015-01" db="EMBL/GenBank/DDBJ databases">
        <title>Evolutionary Origins and Diversification of the Mycorrhizal Mutualists.</title>
        <authorList>
            <consortium name="DOE Joint Genome Institute"/>
            <consortium name="Mycorrhizal Genomics Consortium"/>
            <person name="Kohler A."/>
            <person name="Kuo A."/>
            <person name="Nagy L.G."/>
            <person name="Floudas D."/>
            <person name="Copeland A."/>
            <person name="Barry K.W."/>
            <person name="Cichocki N."/>
            <person name="Veneault-Fourrey C."/>
            <person name="LaButti K."/>
            <person name="Lindquist E.A."/>
            <person name="Lipzen A."/>
            <person name="Lundell T."/>
            <person name="Morin E."/>
            <person name="Murat C."/>
            <person name="Riley R."/>
            <person name="Ohm R."/>
            <person name="Sun H."/>
            <person name="Tunlid A."/>
            <person name="Henrissat B."/>
            <person name="Grigoriev I.V."/>
            <person name="Hibbett D.S."/>
            <person name="Martin F."/>
        </authorList>
    </citation>
    <scope>NUCLEOTIDE SEQUENCE [LARGE SCALE GENOMIC DNA]</scope>
    <source>
        <strain evidence="4">MUT 4182</strain>
    </source>
</reference>
<keyword evidence="4" id="KW-1185">Reference proteome</keyword>
<evidence type="ECO:0000259" key="2">
    <source>
        <dbReference type="Pfam" id="PF21666"/>
    </source>
</evidence>
<dbReference type="InterPro" id="IPR025340">
    <property type="entry name" value="DUF4246"/>
</dbReference>
<dbReference type="Proteomes" id="UP000054248">
    <property type="component" value="Unassembled WGS sequence"/>
</dbReference>
<accession>A0A0C3KNZ2</accession>
<dbReference type="STRING" id="1051891.A0A0C3KNZ2"/>
<dbReference type="OrthoDB" id="415532at2759"/>
<sequence length="557" mass="63740">MAIDFPIPFTEFDDRLSHTPLTLSDLRLQEISYALRCKPSWWTKYKNPEILAKWRAELLDHESKVEESEQLSEQEIDYVLAELDGYDKMRDESTGIQQSCYSRVYETDSLISEDLRQRLLEAVKPLENVPDEQKDWHPRSDNQVLDLVHPSLYCGVYGRTLADPINKDSPVQKAGDLKPLNLEDHGRHIRNPRWVANWAISDKFAWIPTDFDVAEGGKSAKTLGYINNIHPSHHSELYNVIEGLVARFTFLWGRVLTDLHPKNPVPYRIEGWYEWVEEEDNPEPDEEDFEDYEAYEEALEAWQESRTLIPPTVPKDGYTKDISTRNESYSVQGRKIQIIVKLANILLTPEKPNYPGGSWHVEGMANERIIASGIYYYDSENITESRLAFRAAVGQGNINYLQGDELGLRGVYGLDGSTESNQILGAVKTLAGRCIAFPNVYQHQVSSFELSDSSKPGHRKIVALFLIDPEYTVPSTTHIAPQQSDWARDAMNSSGTFFSKMPTEILDMVTGSATSEGGLMTMEEAKQYRLELMDERAVWVKDQNQKYFESDFSFCEH</sequence>
<dbReference type="AlphaFoldDB" id="A0A0C3KNZ2"/>
<protein>
    <submittedName>
        <fullName evidence="3">Uncharacterized protein</fullName>
    </submittedName>
</protein>
<dbReference type="InterPro" id="IPR049192">
    <property type="entry name" value="DUF4246_C"/>
</dbReference>
<dbReference type="Pfam" id="PF21666">
    <property type="entry name" value="DUF4246_N"/>
    <property type="match status" value="1"/>
</dbReference>
<evidence type="ECO:0000313" key="3">
    <source>
        <dbReference type="EMBL" id="KIO23098.1"/>
    </source>
</evidence>
<reference evidence="3 4" key="1">
    <citation type="submission" date="2014-04" db="EMBL/GenBank/DDBJ databases">
        <authorList>
            <consortium name="DOE Joint Genome Institute"/>
            <person name="Kuo A."/>
            <person name="Girlanda M."/>
            <person name="Perotto S."/>
            <person name="Kohler A."/>
            <person name="Nagy L.G."/>
            <person name="Floudas D."/>
            <person name="Copeland A."/>
            <person name="Barry K.W."/>
            <person name="Cichocki N."/>
            <person name="Veneault-Fourrey C."/>
            <person name="LaButti K."/>
            <person name="Lindquist E.A."/>
            <person name="Lipzen A."/>
            <person name="Lundell T."/>
            <person name="Morin E."/>
            <person name="Murat C."/>
            <person name="Sun H."/>
            <person name="Tunlid A."/>
            <person name="Henrissat B."/>
            <person name="Grigoriev I.V."/>
            <person name="Hibbett D.S."/>
            <person name="Martin F."/>
            <person name="Nordberg H.P."/>
            <person name="Cantor M.N."/>
            <person name="Hua S.X."/>
        </authorList>
    </citation>
    <scope>NUCLEOTIDE SEQUENCE [LARGE SCALE GENOMIC DNA]</scope>
    <source>
        <strain evidence="3 4">MUT 4182</strain>
    </source>
</reference>
<dbReference type="PANTHER" id="PTHR33119">
    <property type="entry name" value="IFI3P"/>
    <property type="match status" value="1"/>
</dbReference>
<gene>
    <name evidence="3" type="ORF">M407DRAFT_27425</name>
</gene>
<feature type="domain" description="DUF4246" evidence="2">
    <location>
        <begin position="5"/>
        <end position="57"/>
    </location>
</feature>
<proteinExistence type="predicted"/>
<feature type="domain" description="DUF4246" evidence="1">
    <location>
        <begin position="74"/>
        <end position="489"/>
    </location>
</feature>